<comment type="caution">
    <text evidence="2">The sequence shown here is derived from an EMBL/GenBank/DDBJ whole genome shotgun (WGS) entry which is preliminary data.</text>
</comment>
<gene>
    <name evidence="2" type="ORF">AKJ54_00300</name>
</gene>
<accession>A0A133VLW6</accession>
<evidence type="ECO:0000313" key="3">
    <source>
        <dbReference type="Proteomes" id="UP000070504"/>
    </source>
</evidence>
<feature type="region of interest" description="Disordered" evidence="1">
    <location>
        <begin position="32"/>
        <end position="61"/>
    </location>
</feature>
<name>A0A133VLW6_9EURY</name>
<dbReference type="EMBL" id="LHYH01000004">
    <property type="protein sequence ID" value="KXB07403.1"/>
    <property type="molecule type" value="Genomic_DNA"/>
</dbReference>
<evidence type="ECO:0000256" key="1">
    <source>
        <dbReference type="SAM" id="MobiDB-lite"/>
    </source>
</evidence>
<dbReference type="AlphaFoldDB" id="A0A133VLW6"/>
<sequence length="116" mass="13850">MCLAKPKPKIISYDGYIQRKLVFVVEEREFEEKERELPGKRIDSEREENESNRRIRELEEANRRLGRPPLLSRAGGLQDEPQNRLIKETLKNLQEDIAEMKNYLKEILKILSEREK</sequence>
<keyword evidence="3" id="KW-1185">Reference proteome</keyword>
<reference evidence="2 3" key="1">
    <citation type="journal article" date="2016" name="Sci. Rep.">
        <title>Metabolic traits of an uncultured archaeal lineage -MSBL1- from brine pools of the Red Sea.</title>
        <authorList>
            <person name="Mwirichia R."/>
            <person name="Alam I."/>
            <person name="Rashid M."/>
            <person name="Vinu M."/>
            <person name="Ba-Alawi W."/>
            <person name="Anthony Kamau A."/>
            <person name="Kamanda Ngugi D."/>
            <person name="Goker M."/>
            <person name="Klenk H.P."/>
            <person name="Bajic V."/>
            <person name="Stingl U."/>
        </authorList>
    </citation>
    <scope>NUCLEOTIDE SEQUENCE [LARGE SCALE GENOMIC DNA]</scope>
    <source>
        <strain evidence="2">SCGC-AAA382K21</strain>
    </source>
</reference>
<evidence type="ECO:0000313" key="2">
    <source>
        <dbReference type="EMBL" id="KXB07403.1"/>
    </source>
</evidence>
<protein>
    <submittedName>
        <fullName evidence="2">Uncharacterized protein</fullName>
    </submittedName>
</protein>
<dbReference type="Proteomes" id="UP000070504">
    <property type="component" value="Unassembled WGS sequence"/>
</dbReference>
<proteinExistence type="predicted"/>
<organism evidence="2 3">
    <name type="scientific">candidate division MSBL1 archaeon SCGC-AAA382K21</name>
    <dbReference type="NCBI Taxonomy" id="1698283"/>
    <lineage>
        <taxon>Archaea</taxon>
        <taxon>Methanobacteriati</taxon>
        <taxon>Methanobacteriota</taxon>
        <taxon>candidate division MSBL1</taxon>
    </lineage>
</organism>